<dbReference type="PANTHER" id="PTHR28618">
    <property type="entry name" value="CENTROSOMAL PROTEIN POC5"/>
    <property type="match status" value="1"/>
</dbReference>
<organism evidence="13 14">
    <name type="scientific">Ranitomeya imitator</name>
    <name type="common">mimic poison frog</name>
    <dbReference type="NCBI Taxonomy" id="111125"/>
    <lineage>
        <taxon>Eukaryota</taxon>
        <taxon>Metazoa</taxon>
        <taxon>Chordata</taxon>
        <taxon>Craniata</taxon>
        <taxon>Vertebrata</taxon>
        <taxon>Euteleostomi</taxon>
        <taxon>Amphibia</taxon>
        <taxon>Batrachia</taxon>
        <taxon>Anura</taxon>
        <taxon>Neobatrachia</taxon>
        <taxon>Hyloidea</taxon>
        <taxon>Dendrobatidae</taxon>
        <taxon>Dendrobatinae</taxon>
        <taxon>Ranitomeya</taxon>
    </lineage>
</organism>
<keyword evidence="4" id="KW-0963">Cytoplasm</keyword>
<sequence>MPGSCCIVEVAVRKAMPGSCCIVVAVRKAMPGSCCIVVVAVRKAMPGSCCIVAVRKAMPGSCCIVVVAVRKAMPGSCCIMVVAVRKAMLGFCFIVVSVKEVQAGAAVVMVVTCQPPSGSSIHQRSVSPNEWLGEKDFTDEYEELLRYAVVTPKFGPHFLREHQLTAEQTTSDRFSSPREAVQEKLPERPESSLEDNPRSSERESPRESSPIEIAEHNPVEEPTFPRTFASGMEAFSPVHTDDLSLHGSSSSASARSQTERIQVTQLPVSSESLQLVEDLLDLWSGNLKTNVLAELKKWRLTIIEKHQLEMKKQNEKHTEHINHMSNQIDNLQALIQAYETSIHRKDEWALQPVSYKPLESRCRHHCDGANAGDKCV</sequence>
<protein>
    <recommendedName>
        <fullName evidence="3">Centrosomal protein POC5</fullName>
    </recommendedName>
    <alternativeName>
        <fullName evidence="9">Protein of centriole 5</fullName>
    </alternativeName>
</protein>
<feature type="region of interest" description="Disordered" evidence="12">
    <location>
        <begin position="239"/>
        <end position="258"/>
    </location>
</feature>
<keyword evidence="7" id="KW-0206">Cytoskeleton</keyword>
<dbReference type="EMBL" id="CAUEEQ010003681">
    <property type="protein sequence ID" value="CAJ0925825.1"/>
    <property type="molecule type" value="Genomic_DNA"/>
</dbReference>
<evidence type="ECO:0000313" key="13">
    <source>
        <dbReference type="EMBL" id="CAJ0925825.1"/>
    </source>
</evidence>
<keyword evidence="14" id="KW-1185">Reference proteome</keyword>
<evidence type="ECO:0000256" key="2">
    <source>
        <dbReference type="ARBA" id="ARBA00010411"/>
    </source>
</evidence>
<evidence type="ECO:0000256" key="6">
    <source>
        <dbReference type="ARBA" id="ARBA00023054"/>
    </source>
</evidence>
<evidence type="ECO:0000256" key="1">
    <source>
        <dbReference type="ARBA" id="ARBA00004114"/>
    </source>
</evidence>
<evidence type="ECO:0000256" key="4">
    <source>
        <dbReference type="ARBA" id="ARBA00022490"/>
    </source>
</evidence>
<proteinExistence type="inferred from homology"/>
<evidence type="ECO:0000256" key="3">
    <source>
        <dbReference type="ARBA" id="ARBA00014910"/>
    </source>
</evidence>
<evidence type="ECO:0000256" key="9">
    <source>
        <dbReference type="ARBA" id="ARBA00031694"/>
    </source>
</evidence>
<evidence type="ECO:0000256" key="10">
    <source>
        <dbReference type="ARBA" id="ARBA00049959"/>
    </source>
</evidence>
<evidence type="ECO:0000256" key="7">
    <source>
        <dbReference type="ARBA" id="ARBA00023212"/>
    </source>
</evidence>
<comment type="function">
    <text evidence="10">Essential for the assembly of the distal half of centrioles, required for centriole elongation. Acts as a negative regulator of centriole elongation.</text>
</comment>
<feature type="coiled-coil region" evidence="11">
    <location>
        <begin position="314"/>
        <end position="341"/>
    </location>
</feature>
<comment type="subcellular location">
    <subcellularLocation>
        <location evidence="1">Cytoplasm</location>
        <location evidence="1">Cytoskeleton</location>
        <location evidence="1">Microtubule organizing center</location>
        <location evidence="1">Centrosome</location>
        <location evidence="1">Centriole</location>
    </subcellularLocation>
</comment>
<dbReference type="PANTHER" id="PTHR28618:SF1">
    <property type="entry name" value="CENTROSOMAL PROTEIN POC5"/>
    <property type="match status" value="1"/>
</dbReference>
<feature type="compositionally biased region" description="Basic and acidic residues" evidence="12">
    <location>
        <begin position="180"/>
        <end position="206"/>
    </location>
</feature>
<reference evidence="13" key="1">
    <citation type="submission" date="2023-07" db="EMBL/GenBank/DDBJ databases">
        <authorList>
            <person name="Stuckert A."/>
        </authorList>
    </citation>
    <scope>NUCLEOTIDE SEQUENCE</scope>
</reference>
<feature type="region of interest" description="Disordered" evidence="12">
    <location>
        <begin position="165"/>
        <end position="225"/>
    </location>
</feature>
<gene>
    <name evidence="13" type="ORF">RIMI_LOCUS2607843</name>
</gene>
<accession>A0ABN9KVK6</accession>
<feature type="compositionally biased region" description="Polar residues" evidence="12">
    <location>
        <begin position="165"/>
        <end position="174"/>
    </location>
</feature>
<name>A0ABN9KVK6_9NEOB</name>
<evidence type="ECO:0000256" key="12">
    <source>
        <dbReference type="SAM" id="MobiDB-lite"/>
    </source>
</evidence>
<evidence type="ECO:0000313" key="14">
    <source>
        <dbReference type="Proteomes" id="UP001176940"/>
    </source>
</evidence>
<dbReference type="InterPro" id="IPR033351">
    <property type="entry name" value="POC5"/>
</dbReference>
<keyword evidence="8" id="KW-0131">Cell cycle</keyword>
<dbReference type="Proteomes" id="UP001176940">
    <property type="component" value="Unassembled WGS sequence"/>
</dbReference>
<comment type="caution">
    <text evidence="13">The sequence shown here is derived from an EMBL/GenBank/DDBJ whole genome shotgun (WGS) entry which is preliminary data.</text>
</comment>
<comment type="similarity">
    <text evidence="2">Belongs to the POC5 family.</text>
</comment>
<evidence type="ECO:0000256" key="8">
    <source>
        <dbReference type="ARBA" id="ARBA00023306"/>
    </source>
</evidence>
<keyword evidence="6 11" id="KW-0175">Coiled coil</keyword>
<evidence type="ECO:0000256" key="5">
    <source>
        <dbReference type="ARBA" id="ARBA00022737"/>
    </source>
</evidence>
<keyword evidence="5" id="KW-0677">Repeat</keyword>
<evidence type="ECO:0000256" key="11">
    <source>
        <dbReference type="SAM" id="Coils"/>
    </source>
</evidence>